<name>A0ABD0PD56_CIRMR</name>
<evidence type="ECO:0000313" key="2">
    <source>
        <dbReference type="Proteomes" id="UP001529510"/>
    </source>
</evidence>
<feature type="non-terminal residue" evidence="1">
    <location>
        <position position="1"/>
    </location>
</feature>
<sequence>RSLCASTDGRRSSAVDKRAGHFRTHTSAGGHVHQSKPGITQQGTCIACAPQ</sequence>
<reference evidence="1 2" key="1">
    <citation type="submission" date="2024-05" db="EMBL/GenBank/DDBJ databases">
        <title>Genome sequencing and assembly of Indian major carp, Cirrhinus mrigala (Hamilton, 1822).</title>
        <authorList>
            <person name="Mohindra V."/>
            <person name="Chowdhury L.M."/>
            <person name="Lal K."/>
            <person name="Jena J.K."/>
        </authorList>
    </citation>
    <scope>NUCLEOTIDE SEQUENCE [LARGE SCALE GENOMIC DNA]</scope>
    <source>
        <strain evidence="1">CM1030</strain>
        <tissue evidence="1">Blood</tissue>
    </source>
</reference>
<evidence type="ECO:0000313" key="1">
    <source>
        <dbReference type="EMBL" id="KAL0172003.1"/>
    </source>
</evidence>
<dbReference type="Proteomes" id="UP001529510">
    <property type="component" value="Unassembled WGS sequence"/>
</dbReference>
<accession>A0ABD0PD56</accession>
<gene>
    <name evidence="1" type="ORF">M9458_032314</name>
</gene>
<comment type="caution">
    <text evidence="1">The sequence shown here is derived from an EMBL/GenBank/DDBJ whole genome shotgun (WGS) entry which is preliminary data.</text>
</comment>
<keyword evidence="2" id="KW-1185">Reference proteome</keyword>
<dbReference type="AlphaFoldDB" id="A0ABD0PD56"/>
<dbReference type="EMBL" id="JAMKFB020000016">
    <property type="protein sequence ID" value="KAL0172003.1"/>
    <property type="molecule type" value="Genomic_DNA"/>
</dbReference>
<protein>
    <submittedName>
        <fullName evidence="1">Uncharacterized protein</fullName>
    </submittedName>
</protein>
<proteinExistence type="predicted"/>
<feature type="non-terminal residue" evidence="1">
    <location>
        <position position="51"/>
    </location>
</feature>
<organism evidence="1 2">
    <name type="scientific">Cirrhinus mrigala</name>
    <name type="common">Mrigala</name>
    <dbReference type="NCBI Taxonomy" id="683832"/>
    <lineage>
        <taxon>Eukaryota</taxon>
        <taxon>Metazoa</taxon>
        <taxon>Chordata</taxon>
        <taxon>Craniata</taxon>
        <taxon>Vertebrata</taxon>
        <taxon>Euteleostomi</taxon>
        <taxon>Actinopterygii</taxon>
        <taxon>Neopterygii</taxon>
        <taxon>Teleostei</taxon>
        <taxon>Ostariophysi</taxon>
        <taxon>Cypriniformes</taxon>
        <taxon>Cyprinidae</taxon>
        <taxon>Labeoninae</taxon>
        <taxon>Labeonini</taxon>
        <taxon>Cirrhinus</taxon>
    </lineage>
</organism>